<keyword evidence="1" id="KW-0812">Transmembrane</keyword>
<accession>A0AA86YF56</accession>
<dbReference type="EMBL" id="BK063676">
    <property type="protein sequence ID" value="DBA35355.1"/>
    <property type="molecule type" value="Genomic_DNA"/>
</dbReference>
<feature type="transmembrane region" description="Helical" evidence="1">
    <location>
        <begin position="6"/>
        <end position="28"/>
    </location>
</feature>
<keyword evidence="3" id="KW-1185">Reference proteome</keyword>
<dbReference type="RefSeq" id="YP_011108908.1">
    <property type="nucleotide sequence ID" value="NC_092586.1"/>
</dbReference>
<evidence type="ECO:0000256" key="1">
    <source>
        <dbReference type="SAM" id="Phobius"/>
    </source>
</evidence>
<evidence type="ECO:0000313" key="2">
    <source>
        <dbReference type="EMBL" id="DBA35355.1"/>
    </source>
</evidence>
<reference evidence="2 3" key="1">
    <citation type="journal article" date="2023" name="Nat. Microbiol.">
        <title>A compendium of viruses from methanogenic archaea reveals their diversity and adaptations to the gut environment.</title>
        <authorList>
            <person name="Medvedeva S."/>
            <person name="Borrel G."/>
            <person name="Krupovic M."/>
            <person name="Gribaldo S."/>
        </authorList>
    </citation>
    <scope>NUCLEOTIDE SEQUENCE [LARGE SCALE GENOMIC DNA]</scope>
</reference>
<keyword evidence="1" id="KW-0472">Membrane</keyword>
<name>A0AA86YF56_9CAUD</name>
<keyword evidence="1" id="KW-1133">Transmembrane helix</keyword>
<gene>
    <name evidence="2" type="ORF">vir215_00053</name>
</gene>
<dbReference type="GeneID" id="98835801"/>
<dbReference type="Proteomes" id="UP001302265">
    <property type="component" value="Segment"/>
</dbReference>
<organism evidence="2 3">
    <name type="scientific">Caudoviricetes sp. vir215</name>
    <dbReference type="NCBI Taxonomy" id="3068354"/>
    <lineage>
        <taxon>Viruses</taxon>
        <taxon>Duplodnaviria</taxon>
        <taxon>Heunggongvirae</taxon>
        <taxon>Uroviricota</taxon>
        <taxon>Caudoviricetes</taxon>
    </lineage>
</organism>
<proteinExistence type="predicted"/>
<sequence>MVSKKVIIGIVAVVVIGFICFAAFGSAVTEKNARYNYELKEIESYQGEYVSFTYTPAEGKKFIALDCVIANDKVSEGFYNNELNVMWAVEMPDHTSLTFTNSEATYPTPDLIKINEGGKAKMAFCWEVDKSVDLADLKVTCTYDGGKIINFEYDPNLTI</sequence>
<evidence type="ECO:0000313" key="3">
    <source>
        <dbReference type="Proteomes" id="UP001302265"/>
    </source>
</evidence>
<protein>
    <submittedName>
        <fullName evidence="2">Uncharacterized protein</fullName>
    </submittedName>
</protein>